<dbReference type="NCBIfam" id="NF001299">
    <property type="entry name" value="PRK00241.1"/>
    <property type="match status" value="1"/>
</dbReference>
<dbReference type="PANTHER" id="PTHR42904:SF6">
    <property type="entry name" value="NAD-CAPPED RNA HYDROLASE NUDT12"/>
    <property type="match status" value="1"/>
</dbReference>
<dbReference type="InterPro" id="IPR015375">
    <property type="entry name" value="NADH_PPase-like_N"/>
</dbReference>
<comment type="cofactor">
    <cofactor evidence="2">
        <name>Zn(2+)</name>
        <dbReference type="ChEBI" id="CHEBI:29105"/>
    </cofactor>
</comment>
<evidence type="ECO:0000256" key="8">
    <source>
        <dbReference type="ARBA" id="ARBA00023027"/>
    </source>
</evidence>
<dbReference type="InterPro" id="IPR015797">
    <property type="entry name" value="NUDIX_hydrolase-like_dom_sf"/>
</dbReference>
<evidence type="ECO:0000313" key="12">
    <source>
        <dbReference type="Proteomes" id="UP000798808"/>
    </source>
</evidence>
<dbReference type="PROSITE" id="PS51462">
    <property type="entry name" value="NUDIX"/>
    <property type="match status" value="1"/>
</dbReference>
<dbReference type="Pfam" id="PF09296">
    <property type="entry name" value="NUDIX-like"/>
    <property type="match status" value="1"/>
</dbReference>
<keyword evidence="6 11" id="KW-0378">Hydrolase</keyword>
<evidence type="ECO:0000256" key="2">
    <source>
        <dbReference type="ARBA" id="ARBA00001947"/>
    </source>
</evidence>
<name>A0ABW9RW75_9BACT</name>
<keyword evidence="5" id="KW-0479">Metal-binding</keyword>
<dbReference type="PROSITE" id="PS00893">
    <property type="entry name" value="NUDIX_BOX"/>
    <property type="match status" value="1"/>
</dbReference>
<dbReference type="EMBL" id="SMLW01000619">
    <property type="protein sequence ID" value="MTI27255.1"/>
    <property type="molecule type" value="Genomic_DNA"/>
</dbReference>
<comment type="similarity">
    <text evidence="3">Belongs to the Nudix hydrolase family. NudC subfamily.</text>
</comment>
<dbReference type="Gene3D" id="3.90.79.10">
    <property type="entry name" value="Nucleoside Triphosphate Pyrophosphohydrolase"/>
    <property type="match status" value="1"/>
</dbReference>
<dbReference type="Proteomes" id="UP000798808">
    <property type="component" value="Unassembled WGS sequence"/>
</dbReference>
<keyword evidence="7" id="KW-0460">Magnesium</keyword>
<dbReference type="Pfam" id="PF00293">
    <property type="entry name" value="NUDIX"/>
    <property type="match status" value="1"/>
</dbReference>
<evidence type="ECO:0000256" key="7">
    <source>
        <dbReference type="ARBA" id="ARBA00022842"/>
    </source>
</evidence>
<comment type="cofactor">
    <cofactor evidence="1">
        <name>Mg(2+)</name>
        <dbReference type="ChEBI" id="CHEBI:18420"/>
    </cofactor>
</comment>
<keyword evidence="8" id="KW-0520">NAD</keyword>
<evidence type="ECO:0000313" key="11">
    <source>
        <dbReference type="EMBL" id="MTI27255.1"/>
    </source>
</evidence>
<evidence type="ECO:0000256" key="5">
    <source>
        <dbReference type="ARBA" id="ARBA00022723"/>
    </source>
</evidence>
<reference evidence="11 12" key="1">
    <citation type="submission" date="2019-02" db="EMBL/GenBank/DDBJ databases">
        <authorList>
            <person name="Goldberg S.R."/>
            <person name="Haltli B.A."/>
            <person name="Correa H."/>
            <person name="Russell K.G."/>
        </authorList>
    </citation>
    <scope>NUCLEOTIDE SEQUENCE [LARGE SCALE GENOMIC DNA]</scope>
    <source>
        <strain evidence="11 12">JCM 16186</strain>
    </source>
</reference>
<evidence type="ECO:0000256" key="3">
    <source>
        <dbReference type="ARBA" id="ARBA00009595"/>
    </source>
</evidence>
<gene>
    <name evidence="11" type="ORF">E1163_20030</name>
</gene>
<evidence type="ECO:0000256" key="1">
    <source>
        <dbReference type="ARBA" id="ARBA00001946"/>
    </source>
</evidence>
<dbReference type="Pfam" id="PF09297">
    <property type="entry name" value="Zn_ribbon_NUD"/>
    <property type="match status" value="1"/>
</dbReference>
<comment type="caution">
    <text evidence="11">The sequence shown here is derived from an EMBL/GenBank/DDBJ whole genome shotgun (WGS) entry which is preliminary data.</text>
</comment>
<sequence>MKLFYCQNPIDRAGNLRKDETWLSDQLKSPQALLMPYWRSKSLFSANLDSLSYLLLKQSEHVFSVTTETIFLGLENEKPVFAVDLSAYELEEASQLVAAGEFHDLRKVATRLPQEQASLAAYARGLMHWHKTHAYCSHCGSKSEAIQGGHARRCTNQACKAMCFPRLDPAIITLIEHVPQHGEPMCLLGVHDTPAGTICTTLAGFVEPGETLEGAVKREMMEEVGLAVSNVRYVASQPWPFPASIMIGFTAESDSLDFTLDQDEVPNAAWFTAKELLEASQTGKISLSKIDSIARYLIENWISKNI</sequence>
<evidence type="ECO:0000256" key="6">
    <source>
        <dbReference type="ARBA" id="ARBA00022801"/>
    </source>
</evidence>
<accession>A0ABW9RW75</accession>
<dbReference type="SUPFAM" id="SSF55811">
    <property type="entry name" value="Nudix"/>
    <property type="match status" value="2"/>
</dbReference>
<dbReference type="PANTHER" id="PTHR42904">
    <property type="entry name" value="NUDIX HYDROLASE, NUDC SUBFAMILY"/>
    <property type="match status" value="1"/>
</dbReference>
<feature type="domain" description="Nudix hydrolase" evidence="10">
    <location>
        <begin position="165"/>
        <end position="293"/>
    </location>
</feature>
<dbReference type="InterPro" id="IPR049734">
    <property type="entry name" value="NudC-like_C"/>
</dbReference>
<keyword evidence="12" id="KW-1185">Reference proteome</keyword>
<organism evidence="11 12">
    <name type="scientific">Fulvivirga kasyanovii</name>
    <dbReference type="NCBI Taxonomy" id="396812"/>
    <lineage>
        <taxon>Bacteria</taxon>
        <taxon>Pseudomonadati</taxon>
        <taxon>Bacteroidota</taxon>
        <taxon>Cytophagia</taxon>
        <taxon>Cytophagales</taxon>
        <taxon>Fulvivirgaceae</taxon>
        <taxon>Fulvivirga</taxon>
    </lineage>
</organism>
<evidence type="ECO:0000259" key="10">
    <source>
        <dbReference type="PROSITE" id="PS51462"/>
    </source>
</evidence>
<protein>
    <recommendedName>
        <fullName evidence="4">NAD(+) diphosphatase</fullName>
        <ecNumber evidence="4">3.6.1.22</ecNumber>
    </recommendedName>
</protein>
<dbReference type="InterPro" id="IPR020084">
    <property type="entry name" value="NUDIX_hydrolase_CS"/>
</dbReference>
<dbReference type="InterPro" id="IPR050241">
    <property type="entry name" value="NAD-cap_RNA_hydrolase_NudC"/>
</dbReference>
<evidence type="ECO:0000256" key="9">
    <source>
        <dbReference type="ARBA" id="ARBA00023679"/>
    </source>
</evidence>
<dbReference type="RefSeq" id="WP_155174257.1">
    <property type="nucleotide sequence ID" value="NZ_BAAAFL010000005.1"/>
</dbReference>
<evidence type="ECO:0000256" key="4">
    <source>
        <dbReference type="ARBA" id="ARBA00012381"/>
    </source>
</evidence>
<proteinExistence type="inferred from homology"/>
<dbReference type="InterPro" id="IPR000086">
    <property type="entry name" value="NUDIX_hydrolase_dom"/>
</dbReference>
<dbReference type="Gene3D" id="3.90.79.20">
    <property type="match status" value="1"/>
</dbReference>
<dbReference type="GO" id="GO:0016787">
    <property type="term" value="F:hydrolase activity"/>
    <property type="evidence" value="ECO:0007669"/>
    <property type="project" value="UniProtKB-KW"/>
</dbReference>
<dbReference type="EC" id="3.6.1.22" evidence="4"/>
<dbReference type="InterPro" id="IPR015376">
    <property type="entry name" value="Znr_NADH_PPase"/>
</dbReference>
<dbReference type="CDD" id="cd03429">
    <property type="entry name" value="NUDIX_NADH_pyrophosphatase_Nudt13"/>
    <property type="match status" value="1"/>
</dbReference>
<comment type="catalytic activity">
    <reaction evidence="9">
        <text>a 5'-end NAD(+)-phospho-ribonucleoside in mRNA + H2O = a 5'-end phospho-adenosine-phospho-ribonucleoside in mRNA + beta-nicotinamide D-ribonucleotide + 2 H(+)</text>
        <dbReference type="Rhea" id="RHEA:60876"/>
        <dbReference type="Rhea" id="RHEA-COMP:15698"/>
        <dbReference type="Rhea" id="RHEA-COMP:15719"/>
        <dbReference type="ChEBI" id="CHEBI:14649"/>
        <dbReference type="ChEBI" id="CHEBI:15377"/>
        <dbReference type="ChEBI" id="CHEBI:15378"/>
        <dbReference type="ChEBI" id="CHEBI:144029"/>
        <dbReference type="ChEBI" id="CHEBI:144051"/>
    </reaction>
    <physiologicalReaction direction="left-to-right" evidence="9">
        <dbReference type="Rhea" id="RHEA:60877"/>
    </physiologicalReaction>
</comment>